<feature type="compositionally biased region" description="Basic residues" evidence="1">
    <location>
        <begin position="75"/>
        <end position="87"/>
    </location>
</feature>
<dbReference type="FunCoup" id="G0MNN8">
    <property type="interactions" value="3428"/>
</dbReference>
<organism evidence="3">
    <name type="scientific">Caenorhabditis brenneri</name>
    <name type="common">Nematode worm</name>
    <dbReference type="NCBI Taxonomy" id="135651"/>
    <lineage>
        <taxon>Eukaryota</taxon>
        <taxon>Metazoa</taxon>
        <taxon>Ecdysozoa</taxon>
        <taxon>Nematoda</taxon>
        <taxon>Chromadorea</taxon>
        <taxon>Rhabditida</taxon>
        <taxon>Rhabditina</taxon>
        <taxon>Rhabditomorpha</taxon>
        <taxon>Rhabditoidea</taxon>
        <taxon>Rhabditidae</taxon>
        <taxon>Peloderinae</taxon>
        <taxon>Caenorhabditis</taxon>
    </lineage>
</organism>
<feature type="compositionally biased region" description="Basic and acidic residues" evidence="1">
    <location>
        <begin position="11"/>
        <end position="20"/>
    </location>
</feature>
<dbReference type="GO" id="GO:1990112">
    <property type="term" value="C:RQC complex"/>
    <property type="evidence" value="ECO:0007669"/>
    <property type="project" value="TreeGrafter"/>
</dbReference>
<sequence length="636" mass="74394">MSKSQIKRLHQQQELEKSATLEEEIEETEPVQRKGPANRFAFFDDNDEDEKEEIGDQSNEEDQEVAPSNTSEKAKKNKTKKNKKKAKKATEKEESDQTMLARLAAVNLKEAKQQANRANDGLVPSLEKLMKIDIKMFDMSAEIKRKLGKAFKDVATPEEQNENRWPPGRRAIGRIVKNKPRWFPDKDCGLTMVEAERKKNIIWFKLEHNKAYSTREEMLLTAEKNMDVGFIQELFAENPYHLNVLMLLANMSRMNDELNSAADLIERGIWYVDQHAASSFEPFNWNHRMDYLDYENRAFYLLLHRHMLNAANKRCFETALNAAKMIFKLDPANDPLAIIAIIDVYALKAKQYQWVIDVYEETKGFKQSHLLPNWPYSVALAKFFLAKSDEDREEAKRLLCAAIRHFPSVVVKIMDLLQIHPDSAVMNCKMLTSFVADNEKESLKLIMKIYTKQTEEIWKVPETLLFLEEATRKVATSTDEKEIAECEEWREKRNKMYHFRSPQIDRFAQLLEEIPCRSLTNPMPPKNSRDKYALASGTTYIRRLTNNGALVTFLTSLLPYFDGEHSIQDEFLAYGEQFVEFLNNNAQNARDFFQRWVVRREEIDREREANMIHLDEEVLNLLEQDDDEEERHPEEQ</sequence>
<dbReference type="Pfam" id="PF04910">
    <property type="entry name" value="Tcf25"/>
    <property type="match status" value="1"/>
</dbReference>
<evidence type="ECO:0000313" key="3">
    <source>
        <dbReference type="Proteomes" id="UP000008068"/>
    </source>
</evidence>
<feature type="compositionally biased region" description="Acidic residues" evidence="1">
    <location>
        <begin position="44"/>
        <end position="64"/>
    </location>
</feature>
<evidence type="ECO:0008006" key="4">
    <source>
        <dbReference type="Google" id="ProtNLM"/>
    </source>
</evidence>
<dbReference type="InterPro" id="IPR006994">
    <property type="entry name" value="TCF25/Rqc1"/>
</dbReference>
<protein>
    <recommendedName>
        <fullName evidence="4">Transcription factor 25</fullName>
    </recommendedName>
</protein>
<dbReference type="InParanoid" id="G0MNN8"/>
<name>G0MNN8_CAEBE</name>
<dbReference type="AlphaFoldDB" id="G0MNN8"/>
<keyword evidence="3" id="KW-1185">Reference proteome</keyword>
<dbReference type="HOGENOM" id="CLU_423498_0_0_1"/>
<dbReference type="PANTHER" id="PTHR22684">
    <property type="entry name" value="NULP1-RELATED"/>
    <property type="match status" value="1"/>
</dbReference>
<dbReference type="Proteomes" id="UP000008068">
    <property type="component" value="Unassembled WGS sequence"/>
</dbReference>
<feature type="region of interest" description="Disordered" evidence="1">
    <location>
        <begin position="1"/>
        <end position="97"/>
    </location>
</feature>
<accession>G0MNN8</accession>
<proteinExistence type="predicted"/>
<gene>
    <name evidence="2" type="ORF">CAEBREN_31759</name>
</gene>
<dbReference type="STRING" id="135651.G0MNN8"/>
<evidence type="ECO:0000256" key="1">
    <source>
        <dbReference type="SAM" id="MobiDB-lite"/>
    </source>
</evidence>
<feature type="compositionally biased region" description="Basic residues" evidence="1">
    <location>
        <begin position="1"/>
        <end position="10"/>
    </location>
</feature>
<dbReference type="PANTHER" id="PTHR22684:SF0">
    <property type="entry name" value="RIBOSOME QUALITY CONTROL COMPLEX SUBUNIT TCF25"/>
    <property type="match status" value="1"/>
</dbReference>
<reference evidence="3" key="1">
    <citation type="submission" date="2011-07" db="EMBL/GenBank/DDBJ databases">
        <authorList>
            <consortium name="Caenorhabditis brenneri Sequencing and Analysis Consortium"/>
            <person name="Wilson R.K."/>
        </authorList>
    </citation>
    <scope>NUCLEOTIDE SEQUENCE [LARGE SCALE GENOMIC DNA]</scope>
    <source>
        <strain evidence="3">PB2801</strain>
    </source>
</reference>
<dbReference type="EMBL" id="GL379804">
    <property type="protein sequence ID" value="EGT38885.1"/>
    <property type="molecule type" value="Genomic_DNA"/>
</dbReference>
<evidence type="ECO:0000313" key="2">
    <source>
        <dbReference type="EMBL" id="EGT38885.1"/>
    </source>
</evidence>
<dbReference type="OrthoDB" id="205993at2759"/>
<dbReference type="eggNOG" id="KOG2422">
    <property type="taxonomic scope" value="Eukaryota"/>
</dbReference>